<dbReference type="SUPFAM" id="SSF50331">
    <property type="entry name" value="MOP-like"/>
    <property type="match status" value="1"/>
</dbReference>
<dbReference type="Gene3D" id="3.40.50.300">
    <property type="entry name" value="P-loop containing nucleotide triphosphate hydrolases"/>
    <property type="match status" value="1"/>
</dbReference>
<dbReference type="HOGENOM" id="CLU_000604_1_1_11"/>
<organism evidence="5 6">
    <name type="scientific">Stackebrandtia nassauensis (strain DSM 44728 / CIP 108903 / NRRL B-16338 / NBRC 102104 / LLR-40K-21)</name>
    <dbReference type="NCBI Taxonomy" id="446470"/>
    <lineage>
        <taxon>Bacteria</taxon>
        <taxon>Bacillati</taxon>
        <taxon>Actinomycetota</taxon>
        <taxon>Actinomycetes</taxon>
        <taxon>Glycomycetales</taxon>
        <taxon>Glycomycetaceae</taxon>
        <taxon>Stackebrandtia</taxon>
    </lineage>
</organism>
<dbReference type="FunFam" id="3.40.50.300:FF:000042">
    <property type="entry name" value="Maltose/maltodextrin ABC transporter, ATP-binding protein"/>
    <property type="match status" value="1"/>
</dbReference>
<dbReference type="InterPro" id="IPR047641">
    <property type="entry name" value="ABC_transpr_MalK/UgpC-like"/>
</dbReference>
<dbReference type="InterPro" id="IPR012340">
    <property type="entry name" value="NA-bd_OB-fold"/>
</dbReference>
<dbReference type="Gene3D" id="2.40.50.100">
    <property type="match status" value="1"/>
</dbReference>
<dbReference type="RefSeq" id="WP_013017549.1">
    <property type="nucleotide sequence ID" value="NC_013947.1"/>
</dbReference>
<evidence type="ECO:0000313" key="5">
    <source>
        <dbReference type="EMBL" id="ADD41978.1"/>
    </source>
</evidence>
<evidence type="ECO:0000256" key="1">
    <source>
        <dbReference type="ARBA" id="ARBA00022448"/>
    </source>
</evidence>
<dbReference type="GO" id="GO:0055052">
    <property type="term" value="C:ATP-binding cassette (ABC) transporter complex, substrate-binding subunit-containing"/>
    <property type="evidence" value="ECO:0007669"/>
    <property type="project" value="TreeGrafter"/>
</dbReference>
<dbReference type="SMART" id="SM00382">
    <property type="entry name" value="AAA"/>
    <property type="match status" value="1"/>
</dbReference>
<evidence type="ECO:0000313" key="6">
    <source>
        <dbReference type="Proteomes" id="UP000000844"/>
    </source>
</evidence>
<dbReference type="OrthoDB" id="9802264at2"/>
<dbReference type="PROSITE" id="PS00211">
    <property type="entry name" value="ABC_TRANSPORTER_1"/>
    <property type="match status" value="1"/>
</dbReference>
<dbReference type="EMBL" id="CP001778">
    <property type="protein sequence ID" value="ADD41978.1"/>
    <property type="molecule type" value="Genomic_DNA"/>
</dbReference>
<accession>D3Q3D7</accession>
<dbReference type="AlphaFoldDB" id="D3Q3D7"/>
<proteinExistence type="predicted"/>
<dbReference type="GO" id="GO:0140359">
    <property type="term" value="F:ABC-type transporter activity"/>
    <property type="evidence" value="ECO:0007669"/>
    <property type="project" value="UniProtKB-ARBA"/>
</dbReference>
<dbReference type="Gene3D" id="2.40.50.140">
    <property type="entry name" value="Nucleic acid-binding proteins"/>
    <property type="match status" value="1"/>
</dbReference>
<keyword evidence="3" id="KW-0067">ATP-binding</keyword>
<dbReference type="InterPro" id="IPR003593">
    <property type="entry name" value="AAA+_ATPase"/>
</dbReference>
<dbReference type="GO" id="GO:0016887">
    <property type="term" value="F:ATP hydrolysis activity"/>
    <property type="evidence" value="ECO:0007669"/>
    <property type="project" value="InterPro"/>
</dbReference>
<dbReference type="eggNOG" id="COG3842">
    <property type="taxonomic scope" value="Bacteria"/>
</dbReference>
<gene>
    <name evidence="5" type="ordered locus">Snas_2289</name>
</gene>
<dbReference type="KEGG" id="sna:Snas_2289"/>
<protein>
    <submittedName>
        <fullName evidence="5">ABC transporter related protein</fullName>
    </submittedName>
</protein>
<dbReference type="PANTHER" id="PTHR43875:SF1">
    <property type="entry name" value="OSMOPROTECTIVE COMPOUNDS UPTAKE ATP-BINDING PROTEIN GGTA"/>
    <property type="match status" value="1"/>
</dbReference>
<dbReference type="STRING" id="446470.Snas_2289"/>
<dbReference type="GO" id="GO:0005524">
    <property type="term" value="F:ATP binding"/>
    <property type="evidence" value="ECO:0007669"/>
    <property type="project" value="UniProtKB-KW"/>
</dbReference>
<dbReference type="InterPro" id="IPR003439">
    <property type="entry name" value="ABC_transporter-like_ATP-bd"/>
</dbReference>
<dbReference type="SUPFAM" id="SSF52540">
    <property type="entry name" value="P-loop containing nucleoside triphosphate hydrolases"/>
    <property type="match status" value="1"/>
</dbReference>
<evidence type="ECO:0000256" key="2">
    <source>
        <dbReference type="ARBA" id="ARBA00022741"/>
    </source>
</evidence>
<evidence type="ECO:0000256" key="3">
    <source>
        <dbReference type="ARBA" id="ARBA00022840"/>
    </source>
</evidence>
<keyword evidence="6" id="KW-1185">Reference proteome</keyword>
<dbReference type="PANTHER" id="PTHR43875">
    <property type="entry name" value="MALTODEXTRIN IMPORT ATP-BINDING PROTEIN MSMX"/>
    <property type="match status" value="1"/>
</dbReference>
<dbReference type="InterPro" id="IPR027417">
    <property type="entry name" value="P-loop_NTPase"/>
</dbReference>
<dbReference type="InterPro" id="IPR017871">
    <property type="entry name" value="ABC_transporter-like_CS"/>
</dbReference>
<feature type="domain" description="ABC transporter" evidence="4">
    <location>
        <begin position="4"/>
        <end position="235"/>
    </location>
</feature>
<sequence>MTTVELKNVSKVFAPDIVAVDDLNLSVNNGEFMVLLGPSGCGKSTILRMLAGLEDTLDGDILLNGEFANHLTPRERGVAMVFQNFALYPHFRVADNIGFPLRIAGVDAATIKERTVAMAASLGIEDLLDRKPHQLSGGQRQRVAMGRALIRHPRFLLMDEPLSNLDIGLRSQLRTEIVEMAHRLNITTVYVTHDQTEALTMADRVAVLRRGRLQDVGSPDQVYDKPATMYVAAFLGNPRMNLVRAYVEVHLDRYVTLHLGSQSIRLPWSDLQSRGVSKYHGEQIVVGIRAEAVRPVSHDRPNVLNGLIQFMEHHGHESLVHLRIGAVPVDHDAHSQQPESGRHNKQISDVTVRLAPYSRCRPGQAMSIEVHTDLLHFFDSNGNRIEAVQRR</sequence>
<reference evidence="5 6" key="1">
    <citation type="journal article" date="2009" name="Stand. Genomic Sci.">
        <title>Complete genome sequence of Stackebrandtia nassauensis type strain (LLR-40K-21).</title>
        <authorList>
            <person name="Munk C."/>
            <person name="Lapidus A."/>
            <person name="Copeland A."/>
            <person name="Jando M."/>
            <person name="Mayilraj S."/>
            <person name="Glavina Del Rio T."/>
            <person name="Nolan M."/>
            <person name="Chen F."/>
            <person name="Lucas S."/>
            <person name="Tice H."/>
            <person name="Cheng J.F."/>
            <person name="Han C."/>
            <person name="Detter J.C."/>
            <person name="Bruce D."/>
            <person name="Goodwin L."/>
            <person name="Chain P."/>
            <person name="Pitluck S."/>
            <person name="Goker M."/>
            <person name="Ovchinikova G."/>
            <person name="Pati A."/>
            <person name="Ivanova N."/>
            <person name="Mavromatis K."/>
            <person name="Chen A."/>
            <person name="Palaniappan K."/>
            <person name="Land M."/>
            <person name="Hauser L."/>
            <person name="Chang Y.J."/>
            <person name="Jeffries C.D."/>
            <person name="Bristow J."/>
            <person name="Eisen J.A."/>
            <person name="Markowitz V."/>
            <person name="Hugenholtz P."/>
            <person name="Kyrpides N.C."/>
            <person name="Klenk H.P."/>
        </authorList>
    </citation>
    <scope>NUCLEOTIDE SEQUENCE [LARGE SCALE GENOMIC DNA]</scope>
    <source>
        <strain evidence="6">DSM 44728 / CIP 108903 / NRRL B-16338 / NBRC 102104 / LLR-40K-21</strain>
    </source>
</reference>
<dbReference type="PROSITE" id="PS50893">
    <property type="entry name" value="ABC_TRANSPORTER_2"/>
    <property type="match status" value="1"/>
</dbReference>
<keyword evidence="1" id="KW-0813">Transport</keyword>
<dbReference type="Proteomes" id="UP000000844">
    <property type="component" value="Chromosome"/>
</dbReference>
<name>D3Q3D7_STANL</name>
<dbReference type="InterPro" id="IPR008995">
    <property type="entry name" value="Mo/tungstate-bd_C_term_dom"/>
</dbReference>
<keyword evidence="2" id="KW-0547">Nucleotide-binding</keyword>
<dbReference type="Pfam" id="PF00005">
    <property type="entry name" value="ABC_tran"/>
    <property type="match status" value="1"/>
</dbReference>
<evidence type="ECO:0000259" key="4">
    <source>
        <dbReference type="PROSITE" id="PS50893"/>
    </source>
</evidence>